<dbReference type="InterPro" id="IPR000073">
    <property type="entry name" value="AB_hydrolase_1"/>
</dbReference>
<organism evidence="7 8">
    <name type="scientific">Corynebacterium glaucum</name>
    <dbReference type="NCBI Taxonomy" id="187491"/>
    <lineage>
        <taxon>Bacteria</taxon>
        <taxon>Bacillati</taxon>
        <taxon>Actinomycetota</taxon>
        <taxon>Actinomycetes</taxon>
        <taxon>Mycobacteriales</taxon>
        <taxon>Corynebacteriaceae</taxon>
        <taxon>Corynebacterium</taxon>
    </lineage>
</organism>
<evidence type="ECO:0000256" key="3">
    <source>
        <dbReference type="ARBA" id="ARBA00022801"/>
    </source>
</evidence>
<proteinExistence type="inferred from homology"/>
<dbReference type="InterPro" id="IPR029058">
    <property type="entry name" value="AB_hydrolase_fold"/>
</dbReference>
<dbReference type="GO" id="GO:0004177">
    <property type="term" value="F:aminopeptidase activity"/>
    <property type="evidence" value="ECO:0007669"/>
    <property type="project" value="UniProtKB-KW"/>
</dbReference>
<gene>
    <name evidence="7" type="primary">tap</name>
    <name evidence="7" type="ORF">CGLAU_05120</name>
</gene>
<protein>
    <submittedName>
        <fullName evidence="7">Tripeptidyl aminopeptidase</fullName>
        <ecNumber evidence="7">3.4.14.-</ecNumber>
    </submittedName>
</protein>
<evidence type="ECO:0000256" key="1">
    <source>
        <dbReference type="ARBA" id="ARBA00010088"/>
    </source>
</evidence>
<reference evidence="7 8" key="1">
    <citation type="submission" date="2016-12" db="EMBL/GenBank/DDBJ databases">
        <authorList>
            <person name="Song W.-J."/>
            <person name="Kurnit D.M."/>
        </authorList>
    </citation>
    <scope>NUCLEOTIDE SEQUENCE [LARGE SCALE GENOMIC DNA]</scope>
    <source>
        <strain evidence="7 8">DSM 30827</strain>
    </source>
</reference>
<dbReference type="KEGG" id="cgv:CGLAU_05120"/>
<sequence precursor="true">MSQVKPAKSIRKTVSATAAGIAIAAAALTTPTANAQQAPEITWEQCPVHVSAPNTQCGRIEVPMRYDDPDGQKISVGFLKRSAANPAARRGTIFGNPGGPGGDTYMYFGTALEWPEEITNEWDLVTVQSRGLPHSTPLECEVETPQNPIDVAKFQIDANLSHGGFMRSICQGDKPGYPETITTENHARDWEMVRQALGQERISIIGLSYGTILGSAYATMYPQHTDRVVLDSAADPNTQWQQLLADQIGGFERALHDYFAWVAANEATFGMGDTPLKAYQHWYNAVAAEAGTNPTVTPPPARIGDLPPGLEFTGQAGADAMTATGKARVEGEGIISRTLNPGSNQINSPLLQNTIGMLPRPEMWGVIAGLTNGTVSPEDLNGDRELTPAEIEEAQAQMQGIELLQRAQLCNENVTPPVYTLLPELFWSQATGNLFTLPYSFIASGTYCSGAGPVAGVAPMDGSQLQTRPLQFNGTGDPQTVYAGRHTIANAMNSHLVTVHGPGHGHVAFGNDAVDIQVVNYLRTGELGPVDQPGYFDQ</sequence>
<evidence type="ECO:0000259" key="6">
    <source>
        <dbReference type="Pfam" id="PF08386"/>
    </source>
</evidence>
<dbReference type="InterPro" id="IPR051601">
    <property type="entry name" value="Serine_prot/Carboxylest_S33"/>
</dbReference>
<dbReference type="EC" id="3.4.14.-" evidence="7"/>
<evidence type="ECO:0000259" key="5">
    <source>
        <dbReference type="Pfam" id="PF00561"/>
    </source>
</evidence>
<evidence type="ECO:0000256" key="4">
    <source>
        <dbReference type="SAM" id="SignalP"/>
    </source>
</evidence>
<name>A0A1Q2HVX4_9CORY</name>
<dbReference type="PANTHER" id="PTHR43248:SF29">
    <property type="entry name" value="TRIPEPTIDYL AMINOPEPTIDASE"/>
    <property type="match status" value="1"/>
</dbReference>
<dbReference type="PANTHER" id="PTHR43248">
    <property type="entry name" value="2-SUCCINYL-6-HYDROXY-2,4-CYCLOHEXADIENE-1-CARBOXYLATE SYNTHASE"/>
    <property type="match status" value="1"/>
</dbReference>
<accession>A0A1Q2HVX4</accession>
<dbReference type="Pfam" id="PF08386">
    <property type="entry name" value="Abhydrolase_4"/>
    <property type="match status" value="1"/>
</dbReference>
<keyword evidence="7" id="KW-0645">Protease</keyword>
<feature type="chain" id="PRO_5010221082" evidence="4">
    <location>
        <begin position="36"/>
        <end position="538"/>
    </location>
</feature>
<dbReference type="Gene3D" id="3.40.50.1820">
    <property type="entry name" value="alpha/beta hydrolase"/>
    <property type="match status" value="1"/>
</dbReference>
<comment type="similarity">
    <text evidence="1">Belongs to the peptidase S33 family.</text>
</comment>
<keyword evidence="7" id="KW-0031">Aminopeptidase</keyword>
<dbReference type="EMBL" id="CP019688">
    <property type="protein sequence ID" value="AQQ14998.1"/>
    <property type="molecule type" value="Genomic_DNA"/>
</dbReference>
<keyword evidence="8" id="KW-1185">Reference proteome</keyword>
<evidence type="ECO:0000313" key="8">
    <source>
        <dbReference type="Proteomes" id="UP000217209"/>
    </source>
</evidence>
<feature type="domain" description="Peptidase S33 tripeptidyl aminopeptidase-like C-terminal" evidence="6">
    <location>
        <begin position="446"/>
        <end position="527"/>
    </location>
</feature>
<evidence type="ECO:0000313" key="7">
    <source>
        <dbReference type="EMBL" id="AQQ14998.1"/>
    </source>
</evidence>
<dbReference type="InterPro" id="IPR013595">
    <property type="entry name" value="Pept_S33_TAP-like_C"/>
</dbReference>
<dbReference type="Pfam" id="PF00561">
    <property type="entry name" value="Abhydrolase_1"/>
    <property type="match status" value="1"/>
</dbReference>
<keyword evidence="3 7" id="KW-0378">Hydrolase</keyword>
<feature type="signal peptide" evidence="4">
    <location>
        <begin position="1"/>
        <end position="35"/>
    </location>
</feature>
<dbReference type="RefSeq" id="WP_232507212.1">
    <property type="nucleotide sequence ID" value="NZ_CP019688.1"/>
</dbReference>
<dbReference type="SUPFAM" id="SSF53474">
    <property type="entry name" value="alpha/beta-Hydrolases"/>
    <property type="match status" value="1"/>
</dbReference>
<feature type="domain" description="AB hydrolase-1" evidence="5">
    <location>
        <begin position="97"/>
        <end position="270"/>
    </location>
</feature>
<keyword evidence="2 4" id="KW-0732">Signal</keyword>
<evidence type="ECO:0000256" key="2">
    <source>
        <dbReference type="ARBA" id="ARBA00022729"/>
    </source>
</evidence>
<dbReference type="Proteomes" id="UP000217209">
    <property type="component" value="Chromosome"/>
</dbReference>
<dbReference type="AlphaFoldDB" id="A0A1Q2HVX4"/>